<evidence type="ECO:0000256" key="5">
    <source>
        <dbReference type="ARBA" id="ARBA00023242"/>
    </source>
</evidence>
<dbReference type="AlphaFoldDB" id="A0A8C0W437"/>
<evidence type="ECO:0000256" key="2">
    <source>
        <dbReference type="ARBA" id="ARBA00004496"/>
    </source>
</evidence>
<feature type="domain" description="KH-like RNA-binding" evidence="7">
    <location>
        <begin position="30"/>
        <end position="113"/>
    </location>
</feature>
<evidence type="ECO:0000256" key="3">
    <source>
        <dbReference type="ARBA" id="ARBA00009081"/>
    </source>
</evidence>
<comment type="subcellular location">
    <subcellularLocation>
        <location evidence="2">Cytoplasm</location>
    </subcellularLocation>
    <subcellularLocation>
        <location evidence="1">Nucleus</location>
    </subcellularLocation>
</comment>
<feature type="region of interest" description="Disordered" evidence="6">
    <location>
        <begin position="117"/>
        <end position="170"/>
    </location>
</feature>
<dbReference type="InterPro" id="IPR036612">
    <property type="entry name" value="KH_dom_type_1_sf"/>
</dbReference>
<dbReference type="InterPro" id="IPR051778">
    <property type="entry name" value="KHDC1"/>
</dbReference>
<dbReference type="Gene3D" id="3.30.1370.10">
    <property type="entry name" value="K Homology domain, type 1"/>
    <property type="match status" value="1"/>
</dbReference>
<name>A0A8C0W437_CASCN</name>
<dbReference type="PANTHER" id="PTHR19447">
    <property type="entry name" value="OOCYTE-EXPRESSED PROTEIN HOMOLOG-RELATED"/>
    <property type="match status" value="1"/>
</dbReference>
<dbReference type="PANTHER" id="PTHR19447:SF15">
    <property type="entry name" value="KH DOMAIN-CONTAINING PROTEIN 3"/>
    <property type="match status" value="1"/>
</dbReference>
<evidence type="ECO:0000256" key="6">
    <source>
        <dbReference type="SAM" id="MobiDB-lite"/>
    </source>
</evidence>
<reference evidence="8" key="1">
    <citation type="submission" date="2023-09" db="UniProtKB">
        <authorList>
            <consortium name="Ensembl"/>
        </authorList>
    </citation>
    <scope>IDENTIFICATION</scope>
</reference>
<evidence type="ECO:0000259" key="7">
    <source>
        <dbReference type="Pfam" id="PF16005"/>
    </source>
</evidence>
<feature type="compositionally biased region" description="Acidic residues" evidence="6">
    <location>
        <begin position="133"/>
        <end position="148"/>
    </location>
</feature>
<protein>
    <recommendedName>
        <fullName evidence="7">KH-like RNA-binding domain-containing protein</fullName>
    </recommendedName>
</protein>
<keyword evidence="4" id="KW-0963">Cytoplasm</keyword>
<dbReference type="GO" id="GO:0003723">
    <property type="term" value="F:RNA binding"/>
    <property type="evidence" value="ECO:0007669"/>
    <property type="project" value="InterPro"/>
</dbReference>
<dbReference type="GO" id="GO:0005737">
    <property type="term" value="C:cytoplasm"/>
    <property type="evidence" value="ECO:0007669"/>
    <property type="project" value="UniProtKB-SubCell"/>
</dbReference>
<dbReference type="GO" id="GO:0005634">
    <property type="term" value="C:nucleus"/>
    <property type="evidence" value="ECO:0007669"/>
    <property type="project" value="UniProtKB-SubCell"/>
</dbReference>
<comment type="similarity">
    <text evidence="3">Belongs to the KHDC1 family.</text>
</comment>
<dbReference type="GO" id="GO:0032991">
    <property type="term" value="C:protein-containing complex"/>
    <property type="evidence" value="ECO:0007669"/>
    <property type="project" value="TreeGrafter"/>
</dbReference>
<accession>A0A8C0W437</accession>
<keyword evidence="5" id="KW-0539">Nucleus</keyword>
<dbReference type="Ensembl" id="ENSCCNT00000006083.1">
    <property type="protein sequence ID" value="ENSCCNP00000004623.1"/>
    <property type="gene ID" value="ENSCCNG00000004940.1"/>
</dbReference>
<feature type="compositionally biased region" description="Polar residues" evidence="6">
    <location>
        <begin position="117"/>
        <end position="129"/>
    </location>
</feature>
<evidence type="ECO:0000256" key="4">
    <source>
        <dbReference type="ARBA" id="ARBA00022490"/>
    </source>
</evidence>
<dbReference type="CDD" id="cd12795">
    <property type="entry name" value="FILIA_N_like"/>
    <property type="match status" value="1"/>
</dbReference>
<dbReference type="InterPro" id="IPR031952">
    <property type="entry name" value="MOEP19_KH-like"/>
</dbReference>
<evidence type="ECO:0000313" key="8">
    <source>
        <dbReference type="Ensembl" id="ENSCCNP00000004623.1"/>
    </source>
</evidence>
<sequence>MATTKKLQTLVQLQQREGMVFEVLGNLTELPSWFHAEYLRSPKAVQLEAWLVETIFGPDGAYIPHVECVTRTLLHLNHWNPEGDAEILIFGRPYYQQDVSEMIMNLANHFRQLQMQKNASAQKAKSQQFPEPGFEDEIQESSDLVPEDGTERPPEAGWAPPPPSLGCEDV</sequence>
<evidence type="ECO:0000256" key="1">
    <source>
        <dbReference type="ARBA" id="ARBA00004123"/>
    </source>
</evidence>
<organism evidence="8">
    <name type="scientific">Castor canadensis</name>
    <name type="common">American beaver</name>
    <dbReference type="NCBI Taxonomy" id="51338"/>
    <lineage>
        <taxon>Eukaryota</taxon>
        <taxon>Metazoa</taxon>
        <taxon>Chordata</taxon>
        <taxon>Craniata</taxon>
        <taxon>Vertebrata</taxon>
        <taxon>Euteleostomi</taxon>
        <taxon>Mammalia</taxon>
        <taxon>Eutheria</taxon>
        <taxon>Euarchontoglires</taxon>
        <taxon>Glires</taxon>
        <taxon>Rodentia</taxon>
        <taxon>Castorimorpha</taxon>
        <taxon>Castoridae</taxon>
        <taxon>Castor</taxon>
    </lineage>
</organism>
<dbReference type="Pfam" id="PF16005">
    <property type="entry name" value="MOEP19"/>
    <property type="match status" value="1"/>
</dbReference>
<proteinExistence type="inferred from homology"/>